<evidence type="ECO:0000256" key="1">
    <source>
        <dbReference type="SAM" id="Phobius"/>
    </source>
</evidence>
<dbReference type="AlphaFoldDB" id="A0A4Q5LSX7"/>
<dbReference type="Proteomes" id="UP000293162">
    <property type="component" value="Unassembled WGS sequence"/>
</dbReference>
<protein>
    <submittedName>
        <fullName evidence="2">Uncharacterized protein</fullName>
    </submittedName>
</protein>
<keyword evidence="1" id="KW-1133">Transmembrane helix</keyword>
<keyword evidence="3" id="KW-1185">Reference proteome</keyword>
<comment type="caution">
    <text evidence="2">The sequence shown here is derived from an EMBL/GenBank/DDBJ whole genome shotgun (WGS) entry which is preliminary data.</text>
</comment>
<dbReference type="RefSeq" id="WP_130024214.1">
    <property type="nucleotide sequence ID" value="NZ_SEWF01000084.1"/>
</dbReference>
<feature type="transmembrane region" description="Helical" evidence="1">
    <location>
        <begin position="44"/>
        <end position="66"/>
    </location>
</feature>
<evidence type="ECO:0000313" key="3">
    <source>
        <dbReference type="Proteomes" id="UP000293162"/>
    </source>
</evidence>
<proteinExistence type="predicted"/>
<feature type="transmembrane region" description="Helical" evidence="1">
    <location>
        <begin position="78"/>
        <end position="99"/>
    </location>
</feature>
<dbReference type="EMBL" id="SEWF01000084">
    <property type="protein sequence ID" value="RYU92597.1"/>
    <property type="molecule type" value="Genomic_DNA"/>
</dbReference>
<evidence type="ECO:0000313" key="2">
    <source>
        <dbReference type="EMBL" id="RYU92597.1"/>
    </source>
</evidence>
<dbReference type="PROSITE" id="PS51257">
    <property type="entry name" value="PROKAR_LIPOPROTEIN"/>
    <property type="match status" value="1"/>
</dbReference>
<keyword evidence="1" id="KW-0812">Transmembrane</keyword>
<name>A0A4Q5LSX7_9BACT</name>
<organism evidence="2 3">
    <name type="scientific">Emticicia agri</name>
    <dbReference type="NCBI Taxonomy" id="2492393"/>
    <lineage>
        <taxon>Bacteria</taxon>
        <taxon>Pseudomonadati</taxon>
        <taxon>Bacteroidota</taxon>
        <taxon>Cytophagia</taxon>
        <taxon>Cytophagales</taxon>
        <taxon>Leadbetterellaceae</taxon>
        <taxon>Emticicia</taxon>
    </lineage>
</organism>
<keyword evidence="1" id="KW-0472">Membrane</keyword>
<accession>A0A4Q5LSX7</accession>
<sequence>MLAKGATGHEYVFDYQEIIIIILIIMGVACLSMISYADDKYSNFILKWISSFALTGILFIQVYALIQSFDIGSIVGSIILSIFQLVVICLNVLIIRALYLNKFSGSS</sequence>
<reference evidence="2 3" key="1">
    <citation type="submission" date="2019-02" db="EMBL/GenBank/DDBJ databases">
        <title>Bacterial novel species Emticicia sp. 17J42-9 isolated from soil.</title>
        <authorList>
            <person name="Jung H.-Y."/>
        </authorList>
    </citation>
    <scope>NUCLEOTIDE SEQUENCE [LARGE SCALE GENOMIC DNA]</scope>
    <source>
        <strain evidence="2 3">17J42-9</strain>
    </source>
</reference>
<gene>
    <name evidence="2" type="ORF">EWM59_26340</name>
</gene>
<feature type="transmembrane region" description="Helical" evidence="1">
    <location>
        <begin position="18"/>
        <end position="37"/>
    </location>
</feature>